<dbReference type="Proteomes" id="UP001501725">
    <property type="component" value="Unassembled WGS sequence"/>
</dbReference>
<proteinExistence type="inferred from homology"/>
<comment type="similarity">
    <text evidence="1">Belongs to the universal stress protein A family.</text>
</comment>
<dbReference type="RefSeq" id="WP_345253577.1">
    <property type="nucleotide sequence ID" value="NZ_BAABGY010000002.1"/>
</dbReference>
<evidence type="ECO:0000256" key="1">
    <source>
        <dbReference type="ARBA" id="ARBA00008791"/>
    </source>
</evidence>
<evidence type="ECO:0000259" key="2">
    <source>
        <dbReference type="Pfam" id="PF00582"/>
    </source>
</evidence>
<accession>A0ABP8GCL8</accession>
<dbReference type="InterPro" id="IPR006016">
    <property type="entry name" value="UspA"/>
</dbReference>
<feature type="domain" description="UspA" evidence="2">
    <location>
        <begin position="2"/>
        <end position="141"/>
    </location>
</feature>
<reference evidence="4" key="1">
    <citation type="journal article" date="2019" name="Int. J. Syst. Evol. Microbiol.">
        <title>The Global Catalogue of Microorganisms (GCM) 10K type strain sequencing project: providing services to taxonomists for standard genome sequencing and annotation.</title>
        <authorList>
            <consortium name="The Broad Institute Genomics Platform"/>
            <consortium name="The Broad Institute Genome Sequencing Center for Infectious Disease"/>
            <person name="Wu L."/>
            <person name="Ma J."/>
        </authorList>
    </citation>
    <scope>NUCLEOTIDE SEQUENCE [LARGE SCALE GENOMIC DNA]</scope>
    <source>
        <strain evidence="4">JCM 17919</strain>
    </source>
</reference>
<dbReference type="EMBL" id="BAABGY010000002">
    <property type="protein sequence ID" value="GAA4321866.1"/>
    <property type="molecule type" value="Genomic_DNA"/>
</dbReference>
<dbReference type="SUPFAM" id="SSF52402">
    <property type="entry name" value="Adenine nucleotide alpha hydrolases-like"/>
    <property type="match status" value="2"/>
</dbReference>
<dbReference type="Gene3D" id="3.40.50.620">
    <property type="entry name" value="HUPs"/>
    <property type="match status" value="2"/>
</dbReference>
<dbReference type="InterPro" id="IPR006015">
    <property type="entry name" value="Universal_stress_UspA"/>
</dbReference>
<comment type="caution">
    <text evidence="3">The sequence shown here is derived from an EMBL/GenBank/DDBJ whole genome shotgun (WGS) entry which is preliminary data.</text>
</comment>
<name>A0ABP8GCL8_9BACT</name>
<sequence>MNTILVPTDFSLNADKAFDYALQIARRVAGEVIVLHVCALPLPEYATEPEGMREYNRLRAVELQLRLDQYRQRVAPDEWVRVRTLLVDGDTVDAIVKKAGQYSADLIVMGTRGAGIIKALLVGSHTAAVMAATDIPVIAVPDQYTGGLPDHILLAIAQEERESVLAPLFRLRALFGAGIRTITFSENDESAEELLEHTRTVRTATRKWKEAFSLPELPGDHIVGEDFFAAIDEYVDLERINLLAMVTHRRGGLQGLFQSSLTRKMAYHTHVPLISLHA</sequence>
<gene>
    <name evidence="3" type="ORF">GCM10023184_07920</name>
</gene>
<dbReference type="CDD" id="cd00293">
    <property type="entry name" value="USP-like"/>
    <property type="match status" value="1"/>
</dbReference>
<dbReference type="Pfam" id="PF00582">
    <property type="entry name" value="Usp"/>
    <property type="match status" value="1"/>
</dbReference>
<dbReference type="PANTHER" id="PTHR46268">
    <property type="entry name" value="STRESS RESPONSE PROTEIN NHAX"/>
    <property type="match status" value="1"/>
</dbReference>
<dbReference type="InterPro" id="IPR014729">
    <property type="entry name" value="Rossmann-like_a/b/a_fold"/>
</dbReference>
<keyword evidence="4" id="KW-1185">Reference proteome</keyword>
<evidence type="ECO:0000313" key="3">
    <source>
        <dbReference type="EMBL" id="GAA4321866.1"/>
    </source>
</evidence>
<protein>
    <submittedName>
        <fullName evidence="3">Universal stress protein</fullName>
    </submittedName>
</protein>
<dbReference type="PRINTS" id="PR01438">
    <property type="entry name" value="UNVRSLSTRESS"/>
</dbReference>
<dbReference type="PANTHER" id="PTHR46268:SF6">
    <property type="entry name" value="UNIVERSAL STRESS PROTEIN UP12"/>
    <property type="match status" value="1"/>
</dbReference>
<evidence type="ECO:0000313" key="4">
    <source>
        <dbReference type="Proteomes" id="UP001501725"/>
    </source>
</evidence>
<organism evidence="3 4">
    <name type="scientific">Flaviaesturariibacter amylovorans</name>
    <dbReference type="NCBI Taxonomy" id="1084520"/>
    <lineage>
        <taxon>Bacteria</taxon>
        <taxon>Pseudomonadati</taxon>
        <taxon>Bacteroidota</taxon>
        <taxon>Chitinophagia</taxon>
        <taxon>Chitinophagales</taxon>
        <taxon>Chitinophagaceae</taxon>
        <taxon>Flaviaestuariibacter</taxon>
    </lineage>
</organism>